<protein>
    <submittedName>
        <fullName evidence="1">Uncharacterized protein</fullName>
    </submittedName>
</protein>
<evidence type="ECO:0000313" key="1">
    <source>
        <dbReference type="EMBL" id="OOM82582.1"/>
    </source>
</evidence>
<reference evidence="1 2" key="1">
    <citation type="submission" date="2016-05" db="EMBL/GenBank/DDBJ databases">
        <title>Microbial solvent formation.</title>
        <authorList>
            <person name="Poehlein A."/>
            <person name="Montoya Solano J.D."/>
            <person name="Flitsch S."/>
            <person name="Krabben P."/>
            <person name="Duerre P."/>
            <person name="Daniel R."/>
        </authorList>
    </citation>
    <scope>NUCLEOTIDE SEQUENCE [LARGE SCALE GENOMIC DNA]</scope>
    <source>
        <strain evidence="1 2">DSM 2619</strain>
    </source>
</reference>
<dbReference type="EMBL" id="LZZM01000004">
    <property type="protein sequence ID" value="OOM82582.1"/>
    <property type="molecule type" value="Genomic_DNA"/>
</dbReference>
<accession>A0A1S8TYB1</accession>
<proteinExistence type="predicted"/>
<evidence type="ECO:0000313" key="2">
    <source>
        <dbReference type="Proteomes" id="UP000190890"/>
    </source>
</evidence>
<organism evidence="1 2">
    <name type="scientific">Clostridium puniceum</name>
    <dbReference type="NCBI Taxonomy" id="29367"/>
    <lineage>
        <taxon>Bacteria</taxon>
        <taxon>Bacillati</taxon>
        <taxon>Bacillota</taxon>
        <taxon>Clostridia</taxon>
        <taxon>Eubacteriales</taxon>
        <taxon>Clostridiaceae</taxon>
        <taxon>Clostridium</taxon>
    </lineage>
</organism>
<comment type="caution">
    <text evidence="1">The sequence shown here is derived from an EMBL/GenBank/DDBJ whole genome shotgun (WGS) entry which is preliminary data.</text>
</comment>
<gene>
    <name evidence="1" type="ORF">CLPUN_00660</name>
</gene>
<sequence length="377" mass="45333">MDCDDELLITYGIGYVFEKSKLLIISEIEEKTVLKYEMNIMEEISSINKLNEIFNIKCALKFPKNYVSNIEEALEEKLLKTIPMITSIKTKNMDKQVHLMEEYAKKDLSQLRLRKEGYVKKDSNLIKQYLDNCNQNLEMEIKERKYSKYNKIILKIILTTRFGNELGHFLTKQGQVVDIGNDKKLIEEQLKNNFLIKKKYSELDFLNLILFLEEWQKKYFSWDQKYTSLMFSIDKKGNKYKGSKSELKDFVVSFIKEKRYLYFPFGRYNEENIFMTLDNDMYIKTNNNEEDVKLHNKHNRTILEKKEKNLYKIILRNYEEIDLEYGKEIGYLLLYNKGEVYISLVTYDKKNEKIESVNQYENFNEKMIEILEKHFII</sequence>
<dbReference type="OrthoDB" id="1889228at2"/>
<keyword evidence="2" id="KW-1185">Reference proteome</keyword>
<name>A0A1S8TYB1_9CLOT</name>
<dbReference type="RefSeq" id="WP_077845399.1">
    <property type="nucleotide sequence ID" value="NZ_LZZM01000004.1"/>
</dbReference>
<dbReference type="Proteomes" id="UP000190890">
    <property type="component" value="Unassembled WGS sequence"/>
</dbReference>
<dbReference type="AlphaFoldDB" id="A0A1S8TYB1"/>